<dbReference type="GO" id="GO:0043001">
    <property type="term" value="P:Golgi to plasma membrane protein transport"/>
    <property type="evidence" value="ECO:0007669"/>
    <property type="project" value="TreeGrafter"/>
</dbReference>
<feature type="transmembrane region" description="Helical" evidence="10">
    <location>
        <begin position="30"/>
        <end position="51"/>
    </location>
</feature>
<feature type="region of interest" description="Disordered" evidence="9">
    <location>
        <begin position="177"/>
        <end position="229"/>
    </location>
</feature>
<keyword evidence="7" id="KW-0333">Golgi apparatus</keyword>
<evidence type="ECO:0000256" key="8">
    <source>
        <dbReference type="ARBA" id="ARBA00023136"/>
    </source>
</evidence>
<feature type="transmembrane region" description="Helical" evidence="10">
    <location>
        <begin position="125"/>
        <end position="145"/>
    </location>
</feature>
<reference evidence="12" key="3">
    <citation type="submission" date="2020-03" db="EMBL/GenBank/DDBJ databases">
        <title>A mixture of massive structural variations and highly conserved coding sequences in Ustilaginoidea virens genome.</title>
        <authorList>
            <person name="Zhang K."/>
            <person name="Zhao Z."/>
            <person name="Zhang Z."/>
            <person name="Li Y."/>
            <person name="Hsiang T."/>
            <person name="Sun W."/>
        </authorList>
    </citation>
    <scope>NUCLEOTIDE SEQUENCE</scope>
    <source>
        <strain evidence="12">UV-8b</strain>
    </source>
</reference>
<dbReference type="PANTHER" id="PTHR12952">
    <property type="entry name" value="SYS1"/>
    <property type="match status" value="1"/>
</dbReference>
<dbReference type="GO" id="GO:0006895">
    <property type="term" value="P:Golgi to endosome transport"/>
    <property type="evidence" value="ECO:0007669"/>
    <property type="project" value="TreeGrafter"/>
</dbReference>
<dbReference type="Pfam" id="PF09801">
    <property type="entry name" value="SYS1"/>
    <property type="match status" value="1"/>
</dbReference>
<feature type="compositionally biased region" description="Acidic residues" evidence="9">
    <location>
        <begin position="186"/>
        <end position="202"/>
    </location>
</feature>
<dbReference type="EMBL" id="BBTG02000003">
    <property type="protein sequence ID" value="GAO14943.1"/>
    <property type="molecule type" value="Genomic_DNA"/>
</dbReference>
<dbReference type="OrthoDB" id="542931at2759"/>
<keyword evidence="5" id="KW-0653">Protein transport</keyword>
<evidence type="ECO:0000313" key="11">
    <source>
        <dbReference type="EMBL" id="GAO14943.1"/>
    </source>
</evidence>
<dbReference type="GO" id="GO:0005802">
    <property type="term" value="C:trans-Golgi network"/>
    <property type="evidence" value="ECO:0007669"/>
    <property type="project" value="TreeGrafter"/>
</dbReference>
<evidence type="ECO:0000256" key="2">
    <source>
        <dbReference type="ARBA" id="ARBA00008160"/>
    </source>
</evidence>
<dbReference type="HOGENOM" id="CLU_081382_0_0_1"/>
<dbReference type="GO" id="GO:0005829">
    <property type="term" value="C:cytosol"/>
    <property type="evidence" value="ECO:0007669"/>
    <property type="project" value="GOC"/>
</dbReference>
<evidence type="ECO:0000256" key="6">
    <source>
        <dbReference type="ARBA" id="ARBA00022989"/>
    </source>
</evidence>
<reference evidence="11" key="1">
    <citation type="journal article" date="2016" name="Genome Announc.">
        <title>Genome Sequence of Ustilaginoidea virens IPU010, a Rice Pathogenic Fungus Causing False Smut.</title>
        <authorList>
            <person name="Kumagai T."/>
            <person name="Ishii T."/>
            <person name="Terai G."/>
            <person name="Umemura M."/>
            <person name="Machida M."/>
            <person name="Asai K."/>
        </authorList>
    </citation>
    <scope>NUCLEOTIDE SEQUENCE [LARGE SCALE GENOMIC DNA]</scope>
    <source>
        <strain evidence="11">IPU010</strain>
    </source>
</reference>
<dbReference type="GeneID" id="66065890"/>
<dbReference type="RefSeq" id="XP_042998544.1">
    <property type="nucleotide sequence ID" value="XM_043142610.1"/>
</dbReference>
<dbReference type="KEGG" id="uvi:66065890"/>
<keyword evidence="4 10" id="KW-0812">Transmembrane</keyword>
<evidence type="ECO:0000256" key="7">
    <source>
        <dbReference type="ARBA" id="ARBA00023034"/>
    </source>
</evidence>
<evidence type="ECO:0000313" key="14">
    <source>
        <dbReference type="Proteomes" id="UP000054053"/>
    </source>
</evidence>
<reference evidence="14" key="2">
    <citation type="journal article" date="2016" name="Genome Announc.">
        <title>Genome sequence of Ustilaginoidea virens IPU010, a rice pathogenic fungus causing false smut.</title>
        <authorList>
            <person name="Kumagai T."/>
            <person name="Ishii T."/>
            <person name="Terai G."/>
            <person name="Umemura M."/>
            <person name="Machida M."/>
            <person name="Asai K."/>
        </authorList>
    </citation>
    <scope>NUCLEOTIDE SEQUENCE [LARGE SCALE GENOMIC DNA]</scope>
    <source>
        <strain evidence="14">IPU010</strain>
    </source>
</reference>
<dbReference type="GO" id="GO:0034067">
    <property type="term" value="P:protein localization to Golgi apparatus"/>
    <property type="evidence" value="ECO:0007669"/>
    <property type="project" value="TreeGrafter"/>
</dbReference>
<organism evidence="11 14">
    <name type="scientific">Ustilaginoidea virens</name>
    <name type="common">Rice false smut fungus</name>
    <name type="synonym">Villosiclava virens</name>
    <dbReference type="NCBI Taxonomy" id="1159556"/>
    <lineage>
        <taxon>Eukaryota</taxon>
        <taxon>Fungi</taxon>
        <taxon>Dikarya</taxon>
        <taxon>Ascomycota</taxon>
        <taxon>Pezizomycotina</taxon>
        <taxon>Sordariomycetes</taxon>
        <taxon>Hypocreomycetidae</taxon>
        <taxon>Hypocreales</taxon>
        <taxon>Clavicipitaceae</taxon>
        <taxon>Ustilaginoidea</taxon>
    </lineage>
</organism>
<dbReference type="Proteomes" id="UP000027002">
    <property type="component" value="Chromosome 4"/>
</dbReference>
<keyword evidence="6 10" id="KW-1133">Transmembrane helix</keyword>
<evidence type="ECO:0000256" key="10">
    <source>
        <dbReference type="SAM" id="Phobius"/>
    </source>
</evidence>
<name>A0A063BUV5_USTVR</name>
<evidence type="ECO:0000313" key="12">
    <source>
        <dbReference type="EMBL" id="QUC20871.1"/>
    </source>
</evidence>
<evidence type="ECO:0000313" key="13">
    <source>
        <dbReference type="Proteomes" id="UP000027002"/>
    </source>
</evidence>
<dbReference type="Proteomes" id="UP000054053">
    <property type="component" value="Unassembled WGS sequence"/>
</dbReference>
<sequence length="229" mass="24143">MPRRRKPPRAGALTELQPLKLATQIATLQALYYVTASVLLLFTALVAGTGFGLDMVLGWDGVRGDTTHGWLLSFIWLVDGGLFMAVAIVVLIARSKLVVDFALTIHLLHLVATTLYTRSLPRHSLWWMTMAGSAALSVGLGVWGCQHRELQSVFFGGGRILGAGAAAAPTNSQISAEEGQAGIAGDGDDDDDGGGGGGDDDAGYMRGRARGRGKDGAGEYEMVEMKQAP</sequence>
<dbReference type="STRING" id="1159556.A0A063BUV5"/>
<dbReference type="InterPro" id="IPR019185">
    <property type="entry name" value="Integral_membrane_SYS1-rel"/>
</dbReference>
<dbReference type="EMBL" id="CP072756">
    <property type="protein sequence ID" value="QUC20871.1"/>
    <property type="molecule type" value="Genomic_DNA"/>
</dbReference>
<evidence type="ECO:0000256" key="5">
    <source>
        <dbReference type="ARBA" id="ARBA00022927"/>
    </source>
</evidence>
<dbReference type="AlphaFoldDB" id="A0A063BUV5"/>
<dbReference type="PANTHER" id="PTHR12952:SF0">
    <property type="entry name" value="PROTEIN SYS1 HOMOLOG"/>
    <property type="match status" value="1"/>
</dbReference>
<keyword evidence="13" id="KW-1185">Reference proteome</keyword>
<evidence type="ECO:0000256" key="9">
    <source>
        <dbReference type="SAM" id="MobiDB-lite"/>
    </source>
</evidence>
<evidence type="ECO:0000256" key="3">
    <source>
        <dbReference type="ARBA" id="ARBA00022448"/>
    </source>
</evidence>
<dbReference type="GO" id="GO:0000139">
    <property type="term" value="C:Golgi membrane"/>
    <property type="evidence" value="ECO:0007669"/>
    <property type="project" value="UniProtKB-SubCell"/>
</dbReference>
<keyword evidence="3" id="KW-0813">Transport</keyword>
<accession>A0A063BUV5</accession>
<keyword evidence="8 10" id="KW-0472">Membrane</keyword>
<comment type="similarity">
    <text evidence="2">Belongs to the SYS1 family.</text>
</comment>
<protein>
    <submittedName>
        <fullName evidence="11">Uncharacterized protein</fullName>
    </submittedName>
</protein>
<proteinExistence type="inferred from homology"/>
<feature type="transmembrane region" description="Helical" evidence="10">
    <location>
        <begin position="71"/>
        <end position="92"/>
    </location>
</feature>
<comment type="subcellular location">
    <subcellularLocation>
        <location evidence="1">Golgi apparatus membrane</location>
        <topology evidence="1">Multi-pass membrane protein</topology>
    </subcellularLocation>
</comment>
<evidence type="ECO:0000256" key="1">
    <source>
        <dbReference type="ARBA" id="ARBA00004653"/>
    </source>
</evidence>
<feature type="transmembrane region" description="Helical" evidence="10">
    <location>
        <begin position="99"/>
        <end position="119"/>
    </location>
</feature>
<gene>
    <name evidence="12" type="ORF">UV8b_05112</name>
    <name evidence="11" type="ORF">UVI_02007800</name>
</gene>
<evidence type="ECO:0000256" key="4">
    <source>
        <dbReference type="ARBA" id="ARBA00022692"/>
    </source>
</evidence>